<evidence type="ECO:0000259" key="3">
    <source>
        <dbReference type="Pfam" id="PF03358"/>
    </source>
</evidence>
<dbReference type="Pfam" id="PF03358">
    <property type="entry name" value="FMN_red"/>
    <property type="match status" value="1"/>
</dbReference>
<feature type="domain" description="NADPH-dependent FMN reductase-like" evidence="3">
    <location>
        <begin position="1"/>
        <end position="154"/>
    </location>
</feature>
<evidence type="ECO:0000313" key="4">
    <source>
        <dbReference type="EMBL" id="SCJ46498.1"/>
    </source>
</evidence>
<dbReference type="InterPro" id="IPR029039">
    <property type="entry name" value="Flavoprotein-like_sf"/>
</dbReference>
<dbReference type="SUPFAM" id="SSF52218">
    <property type="entry name" value="Flavoproteins"/>
    <property type="match status" value="1"/>
</dbReference>
<dbReference type="EMBL" id="FMHG01000001">
    <property type="protein sequence ID" value="SCJ46498.1"/>
    <property type="molecule type" value="Genomic_DNA"/>
</dbReference>
<reference evidence="4" key="1">
    <citation type="submission" date="2015-09" db="EMBL/GenBank/DDBJ databases">
        <authorList>
            <consortium name="Pathogen Informatics"/>
        </authorList>
    </citation>
    <scope>NUCLEOTIDE SEQUENCE</scope>
    <source>
        <strain evidence="4">2789STDY5834896</strain>
    </source>
</reference>
<sequence length="206" mass="22327">MRVVLINGSPHKNGNTALALQTVADALQERGIEAETTQVGNRMIRGCMACGACSKTGRCAFEKDDFHALCEKVYTADGLIIGSPVYYAGVAGTMKAFLDKLFYASAGRMRHKVGAAVAVLRRSGGMSTFDELNHYFLISEMVVAPSSYWNIIHGAKPGEAAQDAEGLDTLRVLAANMAWLLQMKEQTAKTLPPPPAMDRARTNFIR</sequence>
<accession>A0A1C6GML7</accession>
<keyword evidence="2" id="KW-0288">FMN</keyword>
<organism evidence="4">
    <name type="scientific">uncultured Anaerotruncus sp</name>
    <dbReference type="NCBI Taxonomy" id="905011"/>
    <lineage>
        <taxon>Bacteria</taxon>
        <taxon>Bacillati</taxon>
        <taxon>Bacillota</taxon>
        <taxon>Clostridia</taxon>
        <taxon>Eubacteriales</taxon>
        <taxon>Oscillospiraceae</taxon>
        <taxon>Anaerotruncus</taxon>
        <taxon>environmental samples</taxon>
    </lineage>
</organism>
<evidence type="ECO:0000256" key="2">
    <source>
        <dbReference type="ARBA" id="ARBA00022643"/>
    </source>
</evidence>
<dbReference type="PANTHER" id="PTHR43278:SF4">
    <property type="entry name" value="NAD(P)H-DEPENDENT FMN-CONTAINING OXIDOREDUCTASE YWQN-RELATED"/>
    <property type="match status" value="1"/>
</dbReference>
<name>A0A1C6GML7_9FIRM</name>
<dbReference type="InterPro" id="IPR051796">
    <property type="entry name" value="ISF_SsuE-like"/>
</dbReference>
<evidence type="ECO:0000256" key="1">
    <source>
        <dbReference type="ARBA" id="ARBA00022630"/>
    </source>
</evidence>
<dbReference type="GO" id="GO:0016491">
    <property type="term" value="F:oxidoreductase activity"/>
    <property type="evidence" value="ECO:0007669"/>
    <property type="project" value="InterPro"/>
</dbReference>
<dbReference type="PANTHER" id="PTHR43278">
    <property type="entry name" value="NAD(P)H-DEPENDENT FMN-CONTAINING OXIDOREDUCTASE YWQN-RELATED"/>
    <property type="match status" value="1"/>
</dbReference>
<protein>
    <submittedName>
        <fullName evidence="4">Cd1</fullName>
    </submittedName>
</protein>
<dbReference type="Gene3D" id="3.40.50.360">
    <property type="match status" value="1"/>
</dbReference>
<gene>
    <name evidence="4" type="ORF">SAMEA3545359_00457</name>
</gene>
<dbReference type="AlphaFoldDB" id="A0A1C6GML7"/>
<dbReference type="InterPro" id="IPR005025">
    <property type="entry name" value="FMN_Rdtase-like_dom"/>
</dbReference>
<keyword evidence="1" id="KW-0285">Flavoprotein</keyword>
<proteinExistence type="predicted"/>